<comment type="caution">
    <text evidence="6">The sequence shown here is derived from an EMBL/GenBank/DDBJ whole genome shotgun (WGS) entry which is preliminary data.</text>
</comment>
<dbReference type="GO" id="GO:0006355">
    <property type="term" value="P:regulation of DNA-templated transcription"/>
    <property type="evidence" value="ECO:0007669"/>
    <property type="project" value="InterPro"/>
</dbReference>
<dbReference type="PROSITE" id="PS51005">
    <property type="entry name" value="NAC"/>
    <property type="match status" value="1"/>
</dbReference>
<name>A0A835CHA4_9FABA</name>
<feature type="domain" description="NAC" evidence="5">
    <location>
        <begin position="6"/>
        <end position="159"/>
    </location>
</feature>
<dbReference type="InterPro" id="IPR036093">
    <property type="entry name" value="NAC_dom_sf"/>
</dbReference>
<dbReference type="Pfam" id="PF02365">
    <property type="entry name" value="NAM"/>
    <property type="match status" value="1"/>
</dbReference>
<dbReference type="SUPFAM" id="SSF101941">
    <property type="entry name" value="NAC domain"/>
    <property type="match status" value="1"/>
</dbReference>
<dbReference type="Gene3D" id="2.170.150.80">
    <property type="entry name" value="NAC domain"/>
    <property type="match status" value="2"/>
</dbReference>
<evidence type="ECO:0000256" key="4">
    <source>
        <dbReference type="ARBA" id="ARBA00023242"/>
    </source>
</evidence>
<keyword evidence="2" id="KW-0238">DNA-binding</keyword>
<dbReference type="AlphaFoldDB" id="A0A835CHA4"/>
<evidence type="ECO:0000313" key="6">
    <source>
        <dbReference type="EMBL" id="KAF7840105.1"/>
    </source>
</evidence>
<keyword evidence="4" id="KW-0539">Nucleus</keyword>
<gene>
    <name evidence="6" type="ORF">G2W53_008587</name>
</gene>
<reference evidence="6" key="1">
    <citation type="submission" date="2020-09" db="EMBL/GenBank/DDBJ databases">
        <title>Genome-Enabled Discovery of Anthraquinone Biosynthesis in Senna tora.</title>
        <authorList>
            <person name="Kang S.-H."/>
            <person name="Pandey R.P."/>
            <person name="Lee C.-M."/>
            <person name="Sim J.-S."/>
            <person name="Jeong J.-T."/>
            <person name="Choi B.-S."/>
            <person name="Jung M."/>
            <person name="Ginzburg D."/>
            <person name="Zhao K."/>
            <person name="Won S.Y."/>
            <person name="Oh T.-J."/>
            <person name="Yu Y."/>
            <person name="Kim N.-H."/>
            <person name="Lee O.R."/>
            <person name="Lee T.-H."/>
            <person name="Bashyal P."/>
            <person name="Kim T.-S."/>
            <person name="Lee W.-H."/>
            <person name="Kawkins C."/>
            <person name="Kim C.-K."/>
            <person name="Kim J.S."/>
            <person name="Ahn B.O."/>
            <person name="Rhee S.Y."/>
            <person name="Sohng J.K."/>
        </authorList>
    </citation>
    <scope>NUCLEOTIDE SEQUENCE</scope>
    <source>
        <tissue evidence="6">Leaf</tissue>
    </source>
</reference>
<sequence>MATTKLIPGFRFHPTDVELLKYFLKRKVMGKKFFFDVIAEVDIYKYAPWDLPDKSCLRTGDLEWYFFSPREKKYANGARIKRATEVGAPKGERTDWVMHEYILDDKDLTDKGIPQDSYVLCKVFQKEGPGPRNGAQYGKPFNEEDWDNDEEVECVDSIPLVDMSASSLPILPITHHSSVAIDKHPPASGCIGSPSVSCLTGVETLSTPMMHPSVPSNKVISNDGSLVPIHDDIASMLDCFTEDDSLALNGNKIQFLSVEAFQLAFCLADTLEKIDDANQKNNGEEAPGLDVNDIFKDLGDIGNWGGGWEDKHDYTNQMFPTTASSMSSMGWSDSDFLELLDLEPFDPQKQGKDRSSINE</sequence>
<dbReference type="InterPro" id="IPR003441">
    <property type="entry name" value="NAC-dom"/>
</dbReference>
<evidence type="ECO:0000256" key="2">
    <source>
        <dbReference type="ARBA" id="ARBA00023125"/>
    </source>
</evidence>
<dbReference type="EMBL" id="JAAIUW010000003">
    <property type="protein sequence ID" value="KAF7840105.1"/>
    <property type="molecule type" value="Genomic_DNA"/>
</dbReference>
<keyword evidence="7" id="KW-1185">Reference proteome</keyword>
<organism evidence="6 7">
    <name type="scientific">Senna tora</name>
    <dbReference type="NCBI Taxonomy" id="362788"/>
    <lineage>
        <taxon>Eukaryota</taxon>
        <taxon>Viridiplantae</taxon>
        <taxon>Streptophyta</taxon>
        <taxon>Embryophyta</taxon>
        <taxon>Tracheophyta</taxon>
        <taxon>Spermatophyta</taxon>
        <taxon>Magnoliopsida</taxon>
        <taxon>eudicotyledons</taxon>
        <taxon>Gunneridae</taxon>
        <taxon>Pentapetalae</taxon>
        <taxon>rosids</taxon>
        <taxon>fabids</taxon>
        <taxon>Fabales</taxon>
        <taxon>Fabaceae</taxon>
        <taxon>Caesalpinioideae</taxon>
        <taxon>Cassia clade</taxon>
        <taxon>Senna</taxon>
    </lineage>
</organism>
<protein>
    <submittedName>
        <fullName evidence="6">NAC domain-containing protein 82-like isoform X1</fullName>
    </submittedName>
</protein>
<dbReference type="PANTHER" id="PTHR31744">
    <property type="entry name" value="PROTEIN CUP-SHAPED COTYLEDON 2-RELATED"/>
    <property type="match status" value="1"/>
</dbReference>
<dbReference type="PANTHER" id="PTHR31744:SF210">
    <property type="entry name" value="NAC DOMAIN-CONTAINING PROTEIN 86-LIKE"/>
    <property type="match status" value="1"/>
</dbReference>
<proteinExistence type="predicted"/>
<dbReference type="GO" id="GO:0003677">
    <property type="term" value="F:DNA binding"/>
    <property type="evidence" value="ECO:0007669"/>
    <property type="project" value="UniProtKB-KW"/>
</dbReference>
<dbReference type="OrthoDB" id="645697at2759"/>
<evidence type="ECO:0000256" key="3">
    <source>
        <dbReference type="ARBA" id="ARBA00023163"/>
    </source>
</evidence>
<accession>A0A835CHA4</accession>
<dbReference type="Proteomes" id="UP000634136">
    <property type="component" value="Unassembled WGS sequence"/>
</dbReference>
<evidence type="ECO:0000259" key="5">
    <source>
        <dbReference type="PROSITE" id="PS51005"/>
    </source>
</evidence>
<keyword evidence="3" id="KW-0804">Transcription</keyword>
<keyword evidence="1" id="KW-0805">Transcription regulation</keyword>
<evidence type="ECO:0000313" key="7">
    <source>
        <dbReference type="Proteomes" id="UP000634136"/>
    </source>
</evidence>
<evidence type="ECO:0000256" key="1">
    <source>
        <dbReference type="ARBA" id="ARBA00023015"/>
    </source>
</evidence>